<accession>A0A845SX16</accession>
<feature type="region of interest" description="Disordered" evidence="1">
    <location>
        <begin position="253"/>
        <end position="273"/>
    </location>
</feature>
<dbReference type="AlphaFoldDB" id="A0A845SX16"/>
<feature type="chain" id="PRO_5038259816" evidence="2">
    <location>
        <begin position="24"/>
        <end position="273"/>
    </location>
</feature>
<dbReference type="PROSITE" id="PS51257">
    <property type="entry name" value="PROKAR_LIPOPROTEIN"/>
    <property type="match status" value="1"/>
</dbReference>
<dbReference type="RefSeq" id="WP_160208481.1">
    <property type="nucleotide sequence ID" value="NZ_CASBEY010000108.1"/>
</dbReference>
<protein>
    <submittedName>
        <fullName evidence="4">Uncharacterized protein</fullName>
    </submittedName>
</protein>
<dbReference type="EMBL" id="VIQT01000009">
    <property type="protein sequence ID" value="NDO38822.1"/>
    <property type="molecule type" value="Genomic_DNA"/>
</dbReference>
<keyword evidence="2" id="KW-0732">Signal</keyword>
<name>A0A845SX16_9FIRM</name>
<proteinExistence type="predicted"/>
<reference evidence="3 5" key="1">
    <citation type="submission" date="2018-08" db="EMBL/GenBank/DDBJ databases">
        <title>Murine metabolic-syndrome-specific gut microbial biobank.</title>
        <authorList>
            <person name="Liu C."/>
        </authorList>
    </citation>
    <scope>NUCLEOTIDE SEQUENCE [LARGE SCALE GENOMIC DNA]</scope>
    <source>
        <strain evidence="3 5">X69</strain>
    </source>
</reference>
<evidence type="ECO:0000313" key="6">
    <source>
        <dbReference type="Proteomes" id="UP000462501"/>
    </source>
</evidence>
<dbReference type="Proteomes" id="UP000462501">
    <property type="component" value="Unassembled WGS sequence"/>
</dbReference>
<organism evidence="4 6">
    <name type="scientific">Anaerotruncus colihominis</name>
    <dbReference type="NCBI Taxonomy" id="169435"/>
    <lineage>
        <taxon>Bacteria</taxon>
        <taxon>Bacillati</taxon>
        <taxon>Bacillota</taxon>
        <taxon>Clostridia</taxon>
        <taxon>Eubacteriales</taxon>
        <taxon>Oscillospiraceae</taxon>
        <taxon>Anaerotruncus</taxon>
    </lineage>
</organism>
<dbReference type="Proteomes" id="UP000446348">
    <property type="component" value="Unassembled WGS sequence"/>
</dbReference>
<dbReference type="EMBL" id="QXWZ01000002">
    <property type="protein sequence ID" value="NBI77684.1"/>
    <property type="molecule type" value="Genomic_DNA"/>
</dbReference>
<reference evidence="4 6" key="2">
    <citation type="submission" date="2019-06" db="EMBL/GenBank/DDBJ databases">
        <title>Draft genome sequences of 15 bacterial species constituting the stable defined intestinal microbiota of the GM15 gnotobiotic mouse model.</title>
        <authorList>
            <person name="Elie C."/>
            <person name="Mathieu A."/>
            <person name="Saliou A."/>
            <person name="Darnaud M."/>
            <person name="Leulier F."/>
            <person name="Tamellini A."/>
        </authorList>
    </citation>
    <scope>NUCLEOTIDE SEQUENCE [LARGE SCALE GENOMIC DNA]</scope>
    <source>
        <strain evidence="4 6">JM4-15</strain>
    </source>
</reference>
<evidence type="ECO:0000256" key="1">
    <source>
        <dbReference type="SAM" id="MobiDB-lite"/>
    </source>
</evidence>
<evidence type="ECO:0000313" key="3">
    <source>
        <dbReference type="EMBL" id="NBI77684.1"/>
    </source>
</evidence>
<feature type="signal peptide" evidence="2">
    <location>
        <begin position="1"/>
        <end position="23"/>
    </location>
</feature>
<sequence length="273" mass="28344">MKYTANILIALVAAAAFTACGNAAIQAPDTSSAPVSSAVSSAASLAVSSESVQPLSAENPLAGAASMPESKIAVTDAAIYRGVVEDFAVNDKGQTVLMMRRAEGSGYAPRMNFALTESTSYNFDEISIANGAFLEIYYGSNVTQNTSETPVEAEAVAINDLGVEDLVNYNGTLVEVSPDPDKDGAGQLLLDPINPNGMQYVFNYDSSTQFHLDFDTLKPGDQLNVLHSAASTRSLPPQSAAFEVAPYTAPEANELPLPAAPGPDAAATEIATA</sequence>
<evidence type="ECO:0000313" key="4">
    <source>
        <dbReference type="EMBL" id="NDO38822.1"/>
    </source>
</evidence>
<evidence type="ECO:0000256" key="2">
    <source>
        <dbReference type="SAM" id="SignalP"/>
    </source>
</evidence>
<comment type="caution">
    <text evidence="4">The sequence shown here is derived from an EMBL/GenBank/DDBJ whole genome shotgun (WGS) entry which is preliminary data.</text>
</comment>
<evidence type="ECO:0000313" key="5">
    <source>
        <dbReference type="Proteomes" id="UP000446348"/>
    </source>
</evidence>
<dbReference type="OrthoDB" id="1861500at2"/>
<gene>
    <name evidence="3" type="ORF">D3Z39_02140</name>
    <name evidence="4" type="ORF">FMM72_06085</name>
</gene>
<feature type="compositionally biased region" description="Low complexity" evidence="1">
    <location>
        <begin position="253"/>
        <end position="267"/>
    </location>
</feature>